<sequence>MERLAFFWEEFQTYQLFKTEKEIRKFFGGLRTAARNILEVRRCERSIGGTMELWSGGAAEGATLRLCRFGARIGAHFAARDAETNRLAGVLPPEIQQERLTQGLDKSNGAAKTLGAAHTSPLAAFQVLSVRRSSFKSATRKNFPSQLANRFPSLIHSSSMGSIPASHF</sequence>
<evidence type="ECO:0000313" key="2">
    <source>
        <dbReference type="Proteomes" id="UP000835052"/>
    </source>
</evidence>
<protein>
    <submittedName>
        <fullName evidence="1">Uncharacterized protein</fullName>
    </submittedName>
</protein>
<keyword evidence="2" id="KW-1185">Reference proteome</keyword>
<organism evidence="1 2">
    <name type="scientific">Caenorhabditis auriculariae</name>
    <dbReference type="NCBI Taxonomy" id="2777116"/>
    <lineage>
        <taxon>Eukaryota</taxon>
        <taxon>Metazoa</taxon>
        <taxon>Ecdysozoa</taxon>
        <taxon>Nematoda</taxon>
        <taxon>Chromadorea</taxon>
        <taxon>Rhabditida</taxon>
        <taxon>Rhabditina</taxon>
        <taxon>Rhabditomorpha</taxon>
        <taxon>Rhabditoidea</taxon>
        <taxon>Rhabditidae</taxon>
        <taxon>Peloderinae</taxon>
        <taxon>Caenorhabditis</taxon>
    </lineage>
</organism>
<evidence type="ECO:0000313" key="1">
    <source>
        <dbReference type="EMBL" id="CAD6193576.1"/>
    </source>
</evidence>
<dbReference type="EMBL" id="CAJGYM010000036">
    <property type="protein sequence ID" value="CAD6193576.1"/>
    <property type="molecule type" value="Genomic_DNA"/>
</dbReference>
<proteinExistence type="predicted"/>
<accession>A0A8S1HAB7</accession>
<dbReference type="Proteomes" id="UP000835052">
    <property type="component" value="Unassembled WGS sequence"/>
</dbReference>
<comment type="caution">
    <text evidence="1">The sequence shown here is derived from an EMBL/GenBank/DDBJ whole genome shotgun (WGS) entry which is preliminary data.</text>
</comment>
<gene>
    <name evidence="1" type="ORF">CAUJ_LOCUS9495</name>
</gene>
<reference evidence="1" key="1">
    <citation type="submission" date="2020-10" db="EMBL/GenBank/DDBJ databases">
        <authorList>
            <person name="Kikuchi T."/>
        </authorList>
    </citation>
    <scope>NUCLEOTIDE SEQUENCE</scope>
    <source>
        <strain evidence="1">NKZ352</strain>
    </source>
</reference>
<name>A0A8S1HAB7_9PELO</name>
<dbReference type="AlphaFoldDB" id="A0A8S1HAB7"/>